<evidence type="ECO:0000256" key="2">
    <source>
        <dbReference type="ARBA" id="ARBA00006966"/>
    </source>
</evidence>
<dbReference type="Pfam" id="PF01212">
    <property type="entry name" value="Beta_elim_lyase"/>
    <property type="match status" value="1"/>
</dbReference>
<reference evidence="6" key="1">
    <citation type="journal article" date="2021" name="Open Biol.">
        <title>Shared evolutionary footprints suggest mitochondrial oxidative damage underlies multiple complex I losses in fungi.</title>
        <authorList>
            <person name="Schikora-Tamarit M.A."/>
            <person name="Marcet-Houben M."/>
            <person name="Nosek J."/>
            <person name="Gabaldon T."/>
        </authorList>
    </citation>
    <scope>NUCLEOTIDE SEQUENCE</scope>
    <source>
        <strain evidence="6">CBS2887</strain>
    </source>
</reference>
<evidence type="ECO:0000259" key="5">
    <source>
        <dbReference type="Pfam" id="PF01212"/>
    </source>
</evidence>
<dbReference type="InterPro" id="IPR015424">
    <property type="entry name" value="PyrdxlP-dep_Trfase"/>
</dbReference>
<name>A0A9P8QBR7_WICPI</name>
<comment type="similarity">
    <text evidence="2">Belongs to the threonine aldolase family.</text>
</comment>
<accession>A0A9P8QBR7</accession>
<organism evidence="6 7">
    <name type="scientific">Wickerhamomyces pijperi</name>
    <name type="common">Yeast</name>
    <name type="synonym">Pichia pijperi</name>
    <dbReference type="NCBI Taxonomy" id="599730"/>
    <lineage>
        <taxon>Eukaryota</taxon>
        <taxon>Fungi</taxon>
        <taxon>Dikarya</taxon>
        <taxon>Ascomycota</taxon>
        <taxon>Saccharomycotina</taxon>
        <taxon>Saccharomycetes</taxon>
        <taxon>Phaffomycetales</taxon>
        <taxon>Wickerhamomycetaceae</taxon>
        <taxon>Wickerhamomyces</taxon>
    </lineage>
</organism>
<evidence type="ECO:0000313" key="6">
    <source>
        <dbReference type="EMBL" id="KAH3686529.1"/>
    </source>
</evidence>
<proteinExistence type="inferred from homology"/>
<dbReference type="AlphaFoldDB" id="A0A9P8QBR7"/>
<dbReference type="GO" id="GO:0006545">
    <property type="term" value="P:glycine biosynthetic process"/>
    <property type="evidence" value="ECO:0007669"/>
    <property type="project" value="TreeGrafter"/>
</dbReference>
<gene>
    <name evidence="6" type="ORF">WICPIJ_002493</name>
</gene>
<dbReference type="GO" id="GO:0008732">
    <property type="term" value="F:L-allo-threonine aldolase activity"/>
    <property type="evidence" value="ECO:0007669"/>
    <property type="project" value="TreeGrafter"/>
</dbReference>
<keyword evidence="7" id="KW-1185">Reference proteome</keyword>
<feature type="non-terminal residue" evidence="6">
    <location>
        <position position="83"/>
    </location>
</feature>
<dbReference type="Gene3D" id="3.40.640.10">
    <property type="entry name" value="Type I PLP-dependent aspartate aminotransferase-like (Major domain)"/>
    <property type="match status" value="1"/>
</dbReference>
<sequence>MSSSTRFNPASVDFRSDTATTPTQSMLESVFQASIGDDMNNEDDDIKELQDYVAQLTGKEAGLYVVSGTMSNQLAIRTHLLTP</sequence>
<feature type="domain" description="Aromatic amino acid beta-eliminating lyase/threonine aldolase" evidence="5">
    <location>
        <begin position="13"/>
        <end position="80"/>
    </location>
</feature>
<comment type="cofactor">
    <cofactor evidence="1">
        <name>pyridoxal 5'-phosphate</name>
        <dbReference type="ChEBI" id="CHEBI:597326"/>
    </cofactor>
</comment>
<feature type="region of interest" description="Disordered" evidence="4">
    <location>
        <begin position="1"/>
        <end position="23"/>
    </location>
</feature>
<dbReference type="GO" id="GO:0006567">
    <property type="term" value="P:L-threonine catabolic process"/>
    <property type="evidence" value="ECO:0007669"/>
    <property type="project" value="TreeGrafter"/>
</dbReference>
<evidence type="ECO:0000256" key="3">
    <source>
        <dbReference type="ARBA" id="ARBA00022898"/>
    </source>
</evidence>
<dbReference type="InterPro" id="IPR015421">
    <property type="entry name" value="PyrdxlP-dep_Trfase_major"/>
</dbReference>
<evidence type="ECO:0000256" key="1">
    <source>
        <dbReference type="ARBA" id="ARBA00001933"/>
    </source>
</evidence>
<evidence type="ECO:0000256" key="4">
    <source>
        <dbReference type="SAM" id="MobiDB-lite"/>
    </source>
</evidence>
<dbReference type="PANTHER" id="PTHR48097">
    <property type="entry name" value="L-THREONINE ALDOLASE-RELATED"/>
    <property type="match status" value="1"/>
</dbReference>
<protein>
    <recommendedName>
        <fullName evidence="5">Aromatic amino acid beta-eliminating lyase/threonine aldolase domain-containing protein</fullName>
    </recommendedName>
</protein>
<dbReference type="PANTHER" id="PTHR48097:SF9">
    <property type="entry name" value="L-THREONINE ALDOLASE"/>
    <property type="match status" value="1"/>
</dbReference>
<dbReference type="OrthoDB" id="10261951at2759"/>
<dbReference type="GO" id="GO:0005829">
    <property type="term" value="C:cytosol"/>
    <property type="evidence" value="ECO:0007669"/>
    <property type="project" value="TreeGrafter"/>
</dbReference>
<dbReference type="SUPFAM" id="SSF53383">
    <property type="entry name" value="PLP-dependent transferases"/>
    <property type="match status" value="1"/>
</dbReference>
<dbReference type="EMBL" id="JAEUBG010001356">
    <property type="protein sequence ID" value="KAH3686529.1"/>
    <property type="molecule type" value="Genomic_DNA"/>
</dbReference>
<reference evidence="6" key="2">
    <citation type="submission" date="2021-01" db="EMBL/GenBank/DDBJ databases">
        <authorList>
            <person name="Schikora-Tamarit M.A."/>
        </authorList>
    </citation>
    <scope>NUCLEOTIDE SEQUENCE</scope>
    <source>
        <strain evidence="6">CBS2887</strain>
    </source>
</reference>
<dbReference type="InterPro" id="IPR001597">
    <property type="entry name" value="ArAA_b-elim_lyase/Thr_aldolase"/>
</dbReference>
<evidence type="ECO:0000313" key="7">
    <source>
        <dbReference type="Proteomes" id="UP000774326"/>
    </source>
</evidence>
<dbReference type="Proteomes" id="UP000774326">
    <property type="component" value="Unassembled WGS sequence"/>
</dbReference>
<keyword evidence="3" id="KW-0663">Pyridoxal phosphate</keyword>
<comment type="caution">
    <text evidence="6">The sequence shown here is derived from an EMBL/GenBank/DDBJ whole genome shotgun (WGS) entry which is preliminary data.</text>
</comment>